<protein>
    <submittedName>
        <fullName evidence="2">Nuclear transport factor 2 family protein</fullName>
    </submittedName>
</protein>
<gene>
    <name evidence="2" type="ORF">FJN17_32750</name>
</gene>
<accession>A0ABX5WGZ7</accession>
<keyword evidence="3" id="KW-1185">Reference proteome</keyword>
<evidence type="ECO:0000313" key="2">
    <source>
        <dbReference type="EMBL" id="QDF42577.2"/>
    </source>
</evidence>
<dbReference type="Proteomes" id="UP000319298">
    <property type="component" value="Chromosome"/>
</dbReference>
<dbReference type="Pfam" id="PF13474">
    <property type="entry name" value="SnoaL_3"/>
    <property type="match status" value="1"/>
</dbReference>
<dbReference type="EMBL" id="CP041090">
    <property type="protein sequence ID" value="QDF42577.2"/>
    <property type="molecule type" value="Genomic_DNA"/>
</dbReference>
<dbReference type="Gene3D" id="3.10.450.50">
    <property type="match status" value="1"/>
</dbReference>
<feature type="domain" description="SnoaL-like" evidence="1">
    <location>
        <begin position="50"/>
        <end position="162"/>
    </location>
</feature>
<dbReference type="RefSeq" id="WP_244621131.1">
    <property type="nucleotide sequence ID" value="NZ_CP041090.2"/>
</dbReference>
<sequence length="185" mass="20273">MNNDQASRAAAPAAVSRRHTLAAMACMPLVVTEATTADDVIAKLIDHTQQSNAALMRGDVGTYRQMISLTDDFVLMSPFGGVPSKAAEYTPERWERMGRFFRNGTHRQEVVQTYGSQDMVVLALIERDSVEVGGLPAQEWALRVTLVYRRVGSEWHLAHRHADPLANGMSLQQAAALARGLPASQ</sequence>
<name>A0ABX5WGZ7_9BRAD</name>
<dbReference type="SUPFAM" id="SSF54427">
    <property type="entry name" value="NTF2-like"/>
    <property type="match status" value="1"/>
</dbReference>
<dbReference type="InterPro" id="IPR032710">
    <property type="entry name" value="NTF2-like_dom_sf"/>
</dbReference>
<reference evidence="3" key="1">
    <citation type="submission" date="2019-06" db="EMBL/GenBank/DDBJ databases">
        <title>Whole-Genome Sequence of Bradyrhizobium sp. 3 Strain 65S1MB.</title>
        <authorList>
            <person name="Bromfield E.S.P."/>
            <person name="Cloutier S."/>
            <person name="Nguyen H.D.T."/>
        </authorList>
    </citation>
    <scope>NUCLEOTIDE SEQUENCE [LARGE SCALE GENOMIC DNA]</scope>
    <source>
        <strain evidence="3">65S1MB</strain>
    </source>
</reference>
<proteinExistence type="predicted"/>
<organism evidence="2 3">
    <name type="scientific">Bradyrhizobium symbiodeficiens</name>
    <dbReference type="NCBI Taxonomy" id="1404367"/>
    <lineage>
        <taxon>Bacteria</taxon>
        <taxon>Pseudomonadati</taxon>
        <taxon>Pseudomonadota</taxon>
        <taxon>Alphaproteobacteria</taxon>
        <taxon>Hyphomicrobiales</taxon>
        <taxon>Nitrobacteraceae</taxon>
        <taxon>Bradyrhizobium</taxon>
    </lineage>
</organism>
<dbReference type="InterPro" id="IPR037401">
    <property type="entry name" value="SnoaL-like"/>
</dbReference>
<evidence type="ECO:0000259" key="1">
    <source>
        <dbReference type="Pfam" id="PF13474"/>
    </source>
</evidence>
<reference evidence="2 3" key="2">
    <citation type="journal article" date="2020" name="Int. J. Syst. Evol. Microbiol.">
        <title>Description and complete genome sequences of Bradyrhizobium symbiodeficiens sp. nov., a non-symbiotic bacterium associated with legumes native to Canada.</title>
        <authorList>
            <person name="Bromfield E.S.P."/>
            <person name="Cloutier S."/>
            <person name="Nguyen H.D.T."/>
        </authorList>
    </citation>
    <scope>NUCLEOTIDE SEQUENCE [LARGE SCALE GENOMIC DNA]</scope>
    <source>
        <strain evidence="2 3">65S1MB</strain>
    </source>
</reference>
<evidence type="ECO:0000313" key="3">
    <source>
        <dbReference type="Proteomes" id="UP000319298"/>
    </source>
</evidence>